<reference evidence="6 7" key="1">
    <citation type="submission" date="2023-04" db="EMBL/GenBank/DDBJ databases">
        <title>Forest soil microbial communities from Buena Vista Peninsula, Colon Province, Panama.</title>
        <authorList>
            <person name="Bouskill N."/>
        </authorList>
    </citation>
    <scope>NUCLEOTIDE SEQUENCE [LARGE SCALE GENOMIC DNA]</scope>
    <source>
        <strain evidence="6 7">GGS1</strain>
    </source>
</reference>
<sequence>MTGTPHHPIAIVGGGLGGLTAAAVLHTNGIELTVFEREAGRDARRQGGVLDIHHDTGQAGGLSGIT</sequence>
<proteinExistence type="predicted"/>
<dbReference type="Gene3D" id="3.50.50.60">
    <property type="entry name" value="FAD/NAD(P)-binding domain"/>
    <property type="match status" value="1"/>
</dbReference>
<dbReference type="SUPFAM" id="SSF51905">
    <property type="entry name" value="FAD/NAD(P)-binding domain"/>
    <property type="match status" value="1"/>
</dbReference>
<feature type="compositionally biased region" description="Basic and acidic residues" evidence="5">
    <location>
        <begin position="46"/>
        <end position="56"/>
    </location>
</feature>
<feature type="region of interest" description="Disordered" evidence="5">
    <location>
        <begin position="46"/>
        <end position="66"/>
    </location>
</feature>
<keyword evidence="4" id="KW-0503">Monooxygenase</keyword>
<dbReference type="Proteomes" id="UP001160499">
    <property type="component" value="Unassembled WGS sequence"/>
</dbReference>
<protein>
    <submittedName>
        <fullName evidence="6">2-polyprenyl-6-methoxyphenol hydroxylase-like FAD-dependent oxidoreductase</fullName>
    </submittedName>
</protein>
<keyword evidence="2" id="KW-0274">FAD</keyword>
<evidence type="ECO:0000313" key="7">
    <source>
        <dbReference type="Proteomes" id="UP001160499"/>
    </source>
</evidence>
<dbReference type="InterPro" id="IPR036188">
    <property type="entry name" value="FAD/NAD-bd_sf"/>
</dbReference>
<evidence type="ECO:0000256" key="5">
    <source>
        <dbReference type="SAM" id="MobiDB-lite"/>
    </source>
</evidence>
<evidence type="ECO:0000256" key="1">
    <source>
        <dbReference type="ARBA" id="ARBA00022630"/>
    </source>
</evidence>
<dbReference type="PANTHER" id="PTHR46972">
    <property type="entry name" value="MONOOXYGENASE ASQM-RELATED"/>
    <property type="match status" value="1"/>
</dbReference>
<evidence type="ECO:0000256" key="3">
    <source>
        <dbReference type="ARBA" id="ARBA00023002"/>
    </source>
</evidence>
<evidence type="ECO:0000256" key="4">
    <source>
        <dbReference type="ARBA" id="ARBA00023033"/>
    </source>
</evidence>
<gene>
    <name evidence="6" type="ORF">M2283_006251</name>
</gene>
<organism evidence="6 7">
    <name type="scientific">Streptomyces pseudovenezuelae</name>
    <dbReference type="NCBI Taxonomy" id="67350"/>
    <lineage>
        <taxon>Bacteria</taxon>
        <taxon>Bacillati</taxon>
        <taxon>Actinomycetota</taxon>
        <taxon>Actinomycetes</taxon>
        <taxon>Kitasatosporales</taxon>
        <taxon>Streptomycetaceae</taxon>
        <taxon>Streptomyces</taxon>
        <taxon>Streptomyces aurantiacus group</taxon>
    </lineage>
</organism>
<keyword evidence="1" id="KW-0285">Flavoprotein</keyword>
<keyword evidence="7" id="KW-1185">Reference proteome</keyword>
<accession>A0ABT6LRG7</accession>
<comment type="caution">
    <text evidence="6">The sequence shown here is derived from an EMBL/GenBank/DDBJ whole genome shotgun (WGS) entry which is preliminary data.</text>
</comment>
<name>A0ABT6LRG7_9ACTN</name>
<evidence type="ECO:0000256" key="2">
    <source>
        <dbReference type="ARBA" id="ARBA00022827"/>
    </source>
</evidence>
<keyword evidence="3" id="KW-0560">Oxidoreductase</keyword>
<dbReference type="EMBL" id="JARXVH010000011">
    <property type="protein sequence ID" value="MDH6218917.1"/>
    <property type="molecule type" value="Genomic_DNA"/>
</dbReference>
<dbReference type="Pfam" id="PF13450">
    <property type="entry name" value="NAD_binding_8"/>
    <property type="match status" value="1"/>
</dbReference>
<evidence type="ECO:0000313" key="6">
    <source>
        <dbReference type="EMBL" id="MDH6218917.1"/>
    </source>
</evidence>
<dbReference type="PANTHER" id="PTHR46972:SF1">
    <property type="entry name" value="FAD DEPENDENT OXIDOREDUCTASE DOMAIN-CONTAINING PROTEIN"/>
    <property type="match status" value="1"/>
</dbReference>